<evidence type="ECO:0000313" key="1">
    <source>
        <dbReference type="EMBL" id="KZT31890.1"/>
    </source>
</evidence>
<evidence type="ECO:0000313" key="2">
    <source>
        <dbReference type="Proteomes" id="UP000076798"/>
    </source>
</evidence>
<name>A0A165X6X5_9AGAM</name>
<reference evidence="1 2" key="1">
    <citation type="journal article" date="2016" name="Mol. Biol. Evol.">
        <title>Comparative Genomics of Early-Diverging Mushroom-Forming Fungi Provides Insights into the Origins of Lignocellulose Decay Capabilities.</title>
        <authorList>
            <person name="Nagy L.G."/>
            <person name="Riley R."/>
            <person name="Tritt A."/>
            <person name="Adam C."/>
            <person name="Daum C."/>
            <person name="Floudas D."/>
            <person name="Sun H."/>
            <person name="Yadav J.S."/>
            <person name="Pangilinan J."/>
            <person name="Larsson K.H."/>
            <person name="Matsuura K."/>
            <person name="Barry K."/>
            <person name="Labutti K."/>
            <person name="Kuo R."/>
            <person name="Ohm R.A."/>
            <person name="Bhattacharya S.S."/>
            <person name="Shirouzu T."/>
            <person name="Yoshinaga Y."/>
            <person name="Martin F.M."/>
            <person name="Grigoriev I.V."/>
            <person name="Hibbett D.S."/>
        </authorList>
    </citation>
    <scope>NUCLEOTIDE SEQUENCE [LARGE SCALE GENOMIC DNA]</scope>
    <source>
        <strain evidence="1 2">HHB10207 ss-3</strain>
    </source>
</reference>
<dbReference type="AlphaFoldDB" id="A0A165X6X5"/>
<gene>
    <name evidence="1" type="ORF">SISSUDRAFT_1067376</name>
</gene>
<dbReference type="EMBL" id="KV428433">
    <property type="protein sequence ID" value="KZT31890.1"/>
    <property type="molecule type" value="Genomic_DNA"/>
</dbReference>
<accession>A0A165X6X5</accession>
<sequence>MSSPYTTSPIVLPDGSQFISTEMDVFALLEHTAGAREPVLPPESVARWLFHHFWAYWAVFLPFRNFTPLHHHLLCFSGPLVRAFLDNEPLPSPVVSWYTGPAHLDVFLPPWKGVAWVQKMCQDGGWTVDEKIPPGMPRSVLRRYPYLKDAFGYGVIRLVKPVAWDFTGLMEWRMDVIGCAMLRSSRPLLCFPRCETCSPYLSILLPRKERGFRSYNAWRFREVPRIRPHWFHAGVPHSLREGSDWLDVSCKMEEGTISWRDANTGTHLDYVEEYQIVPGALIQRRL</sequence>
<keyword evidence="2" id="KW-1185">Reference proteome</keyword>
<proteinExistence type="predicted"/>
<dbReference type="Proteomes" id="UP000076798">
    <property type="component" value="Unassembled WGS sequence"/>
</dbReference>
<organism evidence="1 2">
    <name type="scientific">Sistotremastrum suecicum HHB10207 ss-3</name>
    <dbReference type="NCBI Taxonomy" id="1314776"/>
    <lineage>
        <taxon>Eukaryota</taxon>
        <taxon>Fungi</taxon>
        <taxon>Dikarya</taxon>
        <taxon>Basidiomycota</taxon>
        <taxon>Agaricomycotina</taxon>
        <taxon>Agaricomycetes</taxon>
        <taxon>Sistotremastrales</taxon>
        <taxon>Sistotremastraceae</taxon>
        <taxon>Sistotremastrum</taxon>
    </lineage>
</organism>
<protein>
    <submittedName>
        <fullName evidence="1">Uncharacterized protein</fullName>
    </submittedName>
</protein>